<evidence type="ECO:0000313" key="3">
    <source>
        <dbReference type="Proteomes" id="UP001159363"/>
    </source>
</evidence>
<feature type="chain" id="PRO_5045048257" evidence="1">
    <location>
        <begin position="23"/>
        <end position="70"/>
    </location>
</feature>
<evidence type="ECO:0000256" key="1">
    <source>
        <dbReference type="SAM" id="SignalP"/>
    </source>
</evidence>
<proteinExistence type="predicted"/>
<sequence>MIVQLPIVLKTVFLVLLGSVKSWTDVFAAKSVDGKVSIFNVCLLSLFNKHAPLKYNKPKKVTLHELWHAY</sequence>
<feature type="signal peptide" evidence="1">
    <location>
        <begin position="1"/>
        <end position="22"/>
    </location>
</feature>
<comment type="caution">
    <text evidence="2">The sequence shown here is derived from an EMBL/GenBank/DDBJ whole genome shotgun (WGS) entry which is preliminary data.</text>
</comment>
<protein>
    <submittedName>
        <fullName evidence="2">Uncharacterized protein</fullName>
    </submittedName>
</protein>
<keyword evidence="1" id="KW-0732">Signal</keyword>
<keyword evidence="3" id="KW-1185">Reference proteome</keyword>
<reference evidence="2 3" key="1">
    <citation type="submission" date="2023-02" db="EMBL/GenBank/DDBJ databases">
        <title>LHISI_Scaffold_Assembly.</title>
        <authorList>
            <person name="Stuart O.P."/>
            <person name="Cleave R."/>
            <person name="Magrath M.J.L."/>
            <person name="Mikheyev A.S."/>
        </authorList>
    </citation>
    <scope>NUCLEOTIDE SEQUENCE [LARGE SCALE GENOMIC DNA]</scope>
    <source>
        <strain evidence="2">Daus_M_001</strain>
        <tissue evidence="2">Leg muscle</tissue>
    </source>
</reference>
<organism evidence="2 3">
    <name type="scientific">Dryococelus australis</name>
    <dbReference type="NCBI Taxonomy" id="614101"/>
    <lineage>
        <taxon>Eukaryota</taxon>
        <taxon>Metazoa</taxon>
        <taxon>Ecdysozoa</taxon>
        <taxon>Arthropoda</taxon>
        <taxon>Hexapoda</taxon>
        <taxon>Insecta</taxon>
        <taxon>Pterygota</taxon>
        <taxon>Neoptera</taxon>
        <taxon>Polyneoptera</taxon>
        <taxon>Phasmatodea</taxon>
        <taxon>Verophasmatodea</taxon>
        <taxon>Anareolatae</taxon>
        <taxon>Phasmatidae</taxon>
        <taxon>Eurycanthinae</taxon>
        <taxon>Dryococelus</taxon>
    </lineage>
</organism>
<gene>
    <name evidence="2" type="ORF">PR048_015518</name>
</gene>
<name>A0ABQ9HH65_9NEOP</name>
<evidence type="ECO:0000313" key="2">
    <source>
        <dbReference type="EMBL" id="KAJ8883664.1"/>
    </source>
</evidence>
<dbReference type="EMBL" id="JARBHB010000005">
    <property type="protein sequence ID" value="KAJ8883664.1"/>
    <property type="molecule type" value="Genomic_DNA"/>
</dbReference>
<accession>A0ABQ9HH65</accession>
<dbReference type="Proteomes" id="UP001159363">
    <property type="component" value="Chromosome 4"/>
</dbReference>